<reference evidence="1 2" key="2">
    <citation type="submission" date="2008-10" db="EMBL/GenBank/DDBJ databases">
        <authorList>
            <person name="Fulton L."/>
            <person name="Clifton S."/>
            <person name="Fulton B."/>
            <person name="Xu J."/>
            <person name="Minx P."/>
            <person name="Pepin K.H."/>
            <person name="Johnson M."/>
            <person name="Thiruvilangam P."/>
            <person name="Bhonagiri V."/>
            <person name="Nash W.E."/>
            <person name="Mardis E.R."/>
            <person name="Wilson R.K."/>
        </authorList>
    </citation>
    <scope>NUCLEOTIDE SEQUENCE [LARGE SCALE GENOMIC DNA]</scope>
    <source>
        <strain evidence="1 2">DSM 17855</strain>
    </source>
</reference>
<dbReference type="Proteomes" id="UP000004849">
    <property type="component" value="Unassembled WGS sequence"/>
</dbReference>
<gene>
    <name evidence="1" type="ORF">BACDOR_00882</name>
</gene>
<protein>
    <submittedName>
        <fullName evidence="1">Uncharacterized protein</fullName>
    </submittedName>
</protein>
<evidence type="ECO:0000313" key="2">
    <source>
        <dbReference type="Proteomes" id="UP000004849"/>
    </source>
</evidence>
<accession>B6VUJ1</accession>
<organism evidence="1 2">
    <name type="scientific">Phocaeicola dorei DSM 17855</name>
    <dbReference type="NCBI Taxonomy" id="483217"/>
    <lineage>
        <taxon>Bacteria</taxon>
        <taxon>Pseudomonadati</taxon>
        <taxon>Bacteroidota</taxon>
        <taxon>Bacteroidia</taxon>
        <taxon>Bacteroidales</taxon>
        <taxon>Bacteroidaceae</taxon>
        <taxon>Phocaeicola</taxon>
    </lineage>
</organism>
<dbReference type="HOGENOM" id="CLU_3304617_0_0_10"/>
<dbReference type="EMBL" id="ABWZ01000015">
    <property type="protein sequence ID" value="EEB26572.1"/>
    <property type="molecule type" value="Genomic_DNA"/>
</dbReference>
<name>B6VUJ1_9BACT</name>
<proteinExistence type="predicted"/>
<evidence type="ECO:0000313" key="1">
    <source>
        <dbReference type="EMBL" id="EEB26572.1"/>
    </source>
</evidence>
<dbReference type="AlphaFoldDB" id="B6VUJ1"/>
<reference evidence="1 2" key="1">
    <citation type="submission" date="2008-10" db="EMBL/GenBank/DDBJ databases">
        <title>Draft genome sequence of Bacteroides dorei (DSM 17855).</title>
        <authorList>
            <person name="Sudarsanam P."/>
            <person name="Ley R."/>
            <person name="Guruge J."/>
            <person name="Turnbaugh P.J."/>
            <person name="Mahowald M."/>
            <person name="Liep D."/>
            <person name="Gordon J."/>
        </authorList>
    </citation>
    <scope>NUCLEOTIDE SEQUENCE [LARGE SCALE GENOMIC DNA]</scope>
    <source>
        <strain evidence="1 2">DSM 17855</strain>
    </source>
</reference>
<sequence length="39" mass="4682">MKYLLQLYYKLVTDKEKPDLITIFPQEQIQSTLAGEYYP</sequence>